<dbReference type="Pfam" id="PF00773">
    <property type="entry name" value="RNB"/>
    <property type="match status" value="1"/>
</dbReference>
<comment type="subcellular location">
    <subcellularLocation>
        <location evidence="1">Nucleus</location>
    </subcellularLocation>
</comment>
<evidence type="ECO:0000313" key="15">
    <source>
        <dbReference type="Proteomes" id="UP001230268"/>
    </source>
</evidence>
<dbReference type="FunFam" id="2.40.50.700:FF:000001">
    <property type="entry name" value="Exosome complex exonuclease exoribonuclease (Rrp44)"/>
    <property type="match status" value="1"/>
</dbReference>
<gene>
    <name evidence="14" type="ORF">BgAZ_306190</name>
</gene>
<evidence type="ECO:0000256" key="12">
    <source>
        <dbReference type="SAM" id="MobiDB-lite"/>
    </source>
</evidence>
<dbReference type="GO" id="GO:0000175">
    <property type="term" value="F:3'-5'-RNA exonuclease activity"/>
    <property type="evidence" value="ECO:0007669"/>
    <property type="project" value="UniProtKB-ARBA"/>
</dbReference>
<feature type="region of interest" description="Disordered" evidence="12">
    <location>
        <begin position="206"/>
        <end position="258"/>
    </location>
</feature>
<dbReference type="AlphaFoldDB" id="A0AAD8PE28"/>
<dbReference type="GO" id="GO:0006364">
    <property type="term" value="P:rRNA processing"/>
    <property type="evidence" value="ECO:0007669"/>
    <property type="project" value="UniProtKB-KW"/>
</dbReference>
<dbReference type="SUPFAM" id="SSF50249">
    <property type="entry name" value="Nucleic acid-binding proteins"/>
    <property type="match status" value="2"/>
</dbReference>
<keyword evidence="6" id="KW-0271">Exosome</keyword>
<proteinExistence type="inferred from homology"/>
<feature type="compositionally biased region" description="Polar residues" evidence="12">
    <location>
        <begin position="240"/>
        <end position="258"/>
    </location>
</feature>
<evidence type="ECO:0000313" key="14">
    <source>
        <dbReference type="EMBL" id="KAK1443101.1"/>
    </source>
</evidence>
<dbReference type="InterPro" id="IPR041505">
    <property type="entry name" value="Dis3_CSD2"/>
</dbReference>
<evidence type="ECO:0000256" key="9">
    <source>
        <dbReference type="ARBA" id="ARBA00023242"/>
    </source>
</evidence>
<dbReference type="GO" id="GO:0016075">
    <property type="term" value="P:rRNA catabolic process"/>
    <property type="evidence" value="ECO:0007669"/>
    <property type="project" value="TreeGrafter"/>
</dbReference>
<evidence type="ECO:0000256" key="8">
    <source>
        <dbReference type="ARBA" id="ARBA00022884"/>
    </source>
</evidence>
<dbReference type="GO" id="GO:0003723">
    <property type="term" value="F:RNA binding"/>
    <property type="evidence" value="ECO:0007669"/>
    <property type="project" value="UniProtKB-KW"/>
</dbReference>
<dbReference type="PANTHER" id="PTHR23355">
    <property type="entry name" value="RIBONUCLEASE"/>
    <property type="match status" value="1"/>
</dbReference>
<evidence type="ECO:0000256" key="2">
    <source>
        <dbReference type="ARBA" id="ARBA00005785"/>
    </source>
</evidence>
<dbReference type="InterPro" id="IPR002716">
    <property type="entry name" value="PIN_dom"/>
</dbReference>
<dbReference type="PROSITE" id="PS01175">
    <property type="entry name" value="RIBONUCLEASE_II"/>
    <property type="match status" value="1"/>
</dbReference>
<dbReference type="Pfam" id="PF13638">
    <property type="entry name" value="PIN_4"/>
    <property type="match status" value="1"/>
</dbReference>
<dbReference type="SMART" id="SM00955">
    <property type="entry name" value="RNB"/>
    <property type="match status" value="1"/>
</dbReference>
<dbReference type="InterPro" id="IPR050180">
    <property type="entry name" value="RNR_Ribonuclease"/>
</dbReference>
<feature type="compositionally biased region" description="Low complexity" evidence="12">
    <location>
        <begin position="229"/>
        <end position="239"/>
    </location>
</feature>
<evidence type="ECO:0000256" key="7">
    <source>
        <dbReference type="ARBA" id="ARBA00022839"/>
    </source>
</evidence>
<dbReference type="InterPro" id="IPR012340">
    <property type="entry name" value="NA-bd_OB-fold"/>
</dbReference>
<keyword evidence="8" id="KW-0694">RNA-binding</keyword>
<dbReference type="Proteomes" id="UP001230268">
    <property type="component" value="Unassembled WGS sequence"/>
</dbReference>
<keyword evidence="7" id="KW-0269">Exonuclease</keyword>
<dbReference type="Gene3D" id="3.40.50.1010">
    <property type="entry name" value="5'-nuclease"/>
    <property type="match status" value="1"/>
</dbReference>
<dbReference type="Gene3D" id="2.40.50.690">
    <property type="match status" value="1"/>
</dbReference>
<keyword evidence="4" id="KW-0540">Nuclease</keyword>
<evidence type="ECO:0000256" key="6">
    <source>
        <dbReference type="ARBA" id="ARBA00022835"/>
    </source>
</evidence>
<comment type="caution">
    <text evidence="14">The sequence shown here is derived from an EMBL/GenBank/DDBJ whole genome shotgun (WGS) entry which is preliminary data.</text>
</comment>
<dbReference type="InterPro" id="IPR001900">
    <property type="entry name" value="RNase_II/R"/>
</dbReference>
<keyword evidence="3" id="KW-0698">rRNA processing</keyword>
<sequence length="1015" mass="115699">MSETRVLPPLQAPLKRTLRTFWRASGHSNVKMIAREVYHRNDIGCGVDHCHNCRLAISKGEILMLPVTLPSDRLDPHKPILILTVDVIMKQMTLCERCLTNCVIPATVANEVRRRSLTMYGRMRKLLKPEEEATAESQHSTEVGNARRYYLFSNENHTDTYVEDTGNMSGMQRDNLLIMKCAEWYKHHRPNQRVILLKNRVVETPQMENLGRESGTDGGMMTTPDYDSKSIPSISMSNSEQGTPPSDTESTSMKDVSPSVTELTVNEWAEEVKDVIKDVFEYIAHIRPDDSANKGDGLASGSKRVSDGVYPLHLSESEMQEGVEAGRYHSGILKMYPGSYKNGYVACGSEEYKVNGSDNLNRAIHGDCVCVEIIGNVETNEDRVLVSQKRKIDESELDSNQIPENMVGTNSEDAELLGDYVDEKPTKVLKKECRIVGIFKRNWREYCGSLMPMDECTDLYKSHNTVQRIFVPVDSRIPFIYLDTRKSQELDKKRIVVAIDNWDRFSNKPNGHWTEVLGDVGDLETESQVILKEHDVISRDFPISAYKELPPDDWVPSEEEVSRRMDFRGQLVFSVDPPNCKDIDDALGFRKLPNGHYEVSVHIADVTHFVKPNSSLDKEASQRCTTVYLVDRRTDMLPSLLTTNLCSLVANRDRLCFSVVWEFDEKDEICKTRFGKGIIKSARAFTYEEAQKLIDDNGSDEITSALQSMNALAKGLRARRFERGAVELESAEVKFEHNMADVRKMEKYVLYDTNRMVEELMLLANISVATKIFERFPKCCLLRRHPPPVEERMKALQRSIAQHDLDLEFGNSKDLNASLKRITENSDQLFGSALRIMTTRCMSQALYCNSGDHSTEEYRHYGLCAELYTHFTSPIRRYADVIVHRMLAAALDIEAMDTSFYQHLSAQCEILNLRNRNAHQCDRESTRLFSYLYLRDKEDTKTLATVVAANEKKICLLAHQFGIEATVSVDVAEFDPQTQSVTLSCGRVIRLFDRVNIKLNASHKYFRYNITAELL</sequence>
<organism evidence="14 15">
    <name type="scientific">Babesia gibsoni</name>
    <dbReference type="NCBI Taxonomy" id="33632"/>
    <lineage>
        <taxon>Eukaryota</taxon>
        <taxon>Sar</taxon>
        <taxon>Alveolata</taxon>
        <taxon>Apicomplexa</taxon>
        <taxon>Aconoidasida</taxon>
        <taxon>Piroplasmida</taxon>
        <taxon>Babesiidae</taxon>
        <taxon>Babesia</taxon>
    </lineage>
</organism>
<evidence type="ECO:0000256" key="3">
    <source>
        <dbReference type="ARBA" id="ARBA00022552"/>
    </source>
</evidence>
<evidence type="ECO:0000256" key="1">
    <source>
        <dbReference type="ARBA" id="ARBA00004123"/>
    </source>
</evidence>
<evidence type="ECO:0000256" key="5">
    <source>
        <dbReference type="ARBA" id="ARBA00022801"/>
    </source>
</evidence>
<keyword evidence="15" id="KW-1185">Reference proteome</keyword>
<keyword evidence="9" id="KW-0539">Nucleus</keyword>
<comment type="similarity">
    <text evidence="2 11">Belongs to the RNR ribonuclease family.</text>
</comment>
<evidence type="ECO:0000256" key="4">
    <source>
        <dbReference type="ARBA" id="ARBA00022722"/>
    </source>
</evidence>
<evidence type="ECO:0000256" key="11">
    <source>
        <dbReference type="RuleBase" id="RU003901"/>
    </source>
</evidence>
<dbReference type="GO" id="GO:0004519">
    <property type="term" value="F:endonuclease activity"/>
    <property type="evidence" value="ECO:0007669"/>
    <property type="project" value="TreeGrafter"/>
</dbReference>
<accession>A0AAD8PE28</accession>
<dbReference type="InterPro" id="IPR022966">
    <property type="entry name" value="RNase_II/R_CS"/>
</dbReference>
<dbReference type="EMBL" id="JAVEPI010000003">
    <property type="protein sequence ID" value="KAK1443101.1"/>
    <property type="molecule type" value="Genomic_DNA"/>
</dbReference>
<keyword evidence="5" id="KW-0378">Hydrolase</keyword>
<evidence type="ECO:0000259" key="13">
    <source>
        <dbReference type="SMART" id="SM00955"/>
    </source>
</evidence>
<name>A0AAD8PE28_BABGI</name>
<dbReference type="Pfam" id="PF17849">
    <property type="entry name" value="OB_Dis3"/>
    <property type="match status" value="1"/>
</dbReference>
<feature type="domain" description="RNB" evidence="13">
    <location>
        <begin position="564"/>
        <end position="893"/>
    </location>
</feature>
<dbReference type="PANTHER" id="PTHR23355:SF35">
    <property type="entry name" value="EXOSOME COMPLEX EXONUCLEASE RRP44"/>
    <property type="match status" value="1"/>
</dbReference>
<dbReference type="GO" id="GO:0000177">
    <property type="term" value="C:cytoplasmic exosome (RNase complex)"/>
    <property type="evidence" value="ECO:0007669"/>
    <property type="project" value="TreeGrafter"/>
</dbReference>
<evidence type="ECO:0000256" key="10">
    <source>
        <dbReference type="ARBA" id="ARBA00077930"/>
    </source>
</evidence>
<dbReference type="Gene3D" id="2.40.50.700">
    <property type="match status" value="1"/>
</dbReference>
<dbReference type="GO" id="GO:0071031">
    <property type="term" value="P:nuclear mRNA surveillance of mRNA 3'-end processing"/>
    <property type="evidence" value="ECO:0007669"/>
    <property type="project" value="TreeGrafter"/>
</dbReference>
<reference evidence="14" key="1">
    <citation type="submission" date="2023-08" db="EMBL/GenBank/DDBJ databases">
        <title>Draft sequence of the Babesia gibsoni genome.</title>
        <authorList>
            <person name="Yamagishi J.Y."/>
            <person name="Xuan X.X."/>
        </authorList>
    </citation>
    <scope>NUCLEOTIDE SEQUENCE</scope>
    <source>
        <strain evidence="14">Azabu</strain>
    </source>
</reference>
<protein>
    <recommendedName>
        <fullName evidence="10">Ribosomal RNA-processing protein 44</fullName>
    </recommendedName>
</protein>
<dbReference type="GO" id="GO:0000176">
    <property type="term" value="C:nuclear exosome (RNase complex)"/>
    <property type="evidence" value="ECO:0007669"/>
    <property type="project" value="TreeGrafter"/>
</dbReference>